<proteinExistence type="predicted"/>
<sequence length="191" mass="22467">MKFTKLTDTIFTVEDFLTRQECLDMIVRSEGVGYELAQINTSSGSRVRTDIRNNSRAFYKSEELAQELWTKIQPFVLTPLAASTAIGLNELFRFYRYQRGHQFKGHFDQSYIRNEREASYFTFMVYLNDNFQGGDTTFQKLRIRPKQGMALLFLHDLYHEGSEVTQGVKYVLRSDIMYRTDNERSTFIDNI</sequence>
<evidence type="ECO:0000256" key="5">
    <source>
        <dbReference type="ARBA" id="ARBA00023004"/>
    </source>
</evidence>
<dbReference type="Pfam" id="PF13640">
    <property type="entry name" value="2OG-FeII_Oxy_3"/>
    <property type="match status" value="1"/>
</dbReference>
<evidence type="ECO:0000256" key="3">
    <source>
        <dbReference type="ARBA" id="ARBA00022964"/>
    </source>
</evidence>
<dbReference type="RefSeq" id="WP_144843370.1">
    <property type="nucleotide sequence ID" value="NZ_VMRJ01000001.1"/>
</dbReference>
<keyword evidence="2" id="KW-0479">Metal-binding</keyword>
<comment type="cofactor">
    <cofactor evidence="1">
        <name>L-ascorbate</name>
        <dbReference type="ChEBI" id="CHEBI:38290"/>
    </cofactor>
</comment>
<dbReference type="OrthoDB" id="269774at2"/>
<keyword evidence="4" id="KW-0560">Oxidoreductase</keyword>
<name>A0A558C268_9BACT</name>
<dbReference type="Gene3D" id="2.60.120.620">
    <property type="entry name" value="q2cbj1_9rhob like domain"/>
    <property type="match status" value="1"/>
</dbReference>
<evidence type="ECO:0000259" key="6">
    <source>
        <dbReference type="SMART" id="SM00702"/>
    </source>
</evidence>
<evidence type="ECO:0000256" key="4">
    <source>
        <dbReference type="ARBA" id="ARBA00023002"/>
    </source>
</evidence>
<dbReference type="Proteomes" id="UP000317624">
    <property type="component" value="Unassembled WGS sequence"/>
</dbReference>
<dbReference type="PANTHER" id="PTHR10869:SF246">
    <property type="entry name" value="TRANSMEMBRANE PROLYL 4-HYDROXYLASE"/>
    <property type="match status" value="1"/>
</dbReference>
<dbReference type="SMART" id="SM00702">
    <property type="entry name" value="P4Hc"/>
    <property type="match status" value="1"/>
</dbReference>
<dbReference type="PANTHER" id="PTHR10869">
    <property type="entry name" value="PROLYL 4-HYDROXYLASE ALPHA SUBUNIT"/>
    <property type="match status" value="1"/>
</dbReference>
<dbReference type="InterPro" id="IPR006620">
    <property type="entry name" value="Pro_4_hyd_alph"/>
</dbReference>
<evidence type="ECO:0000313" key="7">
    <source>
        <dbReference type="EMBL" id="TVT42816.1"/>
    </source>
</evidence>
<evidence type="ECO:0000256" key="2">
    <source>
        <dbReference type="ARBA" id="ARBA00022723"/>
    </source>
</evidence>
<dbReference type="GO" id="GO:0005506">
    <property type="term" value="F:iron ion binding"/>
    <property type="evidence" value="ECO:0007669"/>
    <property type="project" value="InterPro"/>
</dbReference>
<protein>
    <submittedName>
        <fullName evidence="7">Oxidoreductase, 2OG-Fe(II) oxygenase</fullName>
    </submittedName>
</protein>
<keyword evidence="8" id="KW-1185">Reference proteome</keyword>
<dbReference type="GO" id="GO:0031418">
    <property type="term" value="F:L-ascorbic acid binding"/>
    <property type="evidence" value="ECO:0007669"/>
    <property type="project" value="InterPro"/>
</dbReference>
<keyword evidence="3" id="KW-0223">Dioxygenase</keyword>
<reference evidence="7 8" key="1">
    <citation type="submission" date="2019-07" db="EMBL/GenBank/DDBJ databases">
        <title>Hymenobacter sp. straun FUR1 Genome sequencing and assembly.</title>
        <authorList>
            <person name="Chhetri G."/>
        </authorList>
    </citation>
    <scope>NUCLEOTIDE SEQUENCE [LARGE SCALE GENOMIC DNA]</scope>
    <source>
        <strain evidence="7 8">Fur1</strain>
    </source>
</reference>
<comment type="caution">
    <text evidence="7">The sequence shown here is derived from an EMBL/GenBank/DDBJ whole genome shotgun (WGS) entry which is preliminary data.</text>
</comment>
<dbReference type="InterPro" id="IPR045054">
    <property type="entry name" value="P4HA-like"/>
</dbReference>
<dbReference type="GO" id="GO:0004656">
    <property type="term" value="F:procollagen-proline 4-dioxygenase activity"/>
    <property type="evidence" value="ECO:0007669"/>
    <property type="project" value="TreeGrafter"/>
</dbReference>
<evidence type="ECO:0000256" key="1">
    <source>
        <dbReference type="ARBA" id="ARBA00001961"/>
    </source>
</evidence>
<evidence type="ECO:0000313" key="8">
    <source>
        <dbReference type="Proteomes" id="UP000317624"/>
    </source>
</evidence>
<gene>
    <name evidence="7" type="ORF">FNT36_01620</name>
</gene>
<organism evidence="7 8">
    <name type="scientific">Hymenobacter setariae</name>
    <dbReference type="NCBI Taxonomy" id="2594794"/>
    <lineage>
        <taxon>Bacteria</taxon>
        <taxon>Pseudomonadati</taxon>
        <taxon>Bacteroidota</taxon>
        <taxon>Cytophagia</taxon>
        <taxon>Cytophagales</taxon>
        <taxon>Hymenobacteraceae</taxon>
        <taxon>Hymenobacter</taxon>
    </lineage>
</organism>
<accession>A0A558C268</accession>
<dbReference type="EMBL" id="VMRJ01000001">
    <property type="protein sequence ID" value="TVT42816.1"/>
    <property type="molecule type" value="Genomic_DNA"/>
</dbReference>
<feature type="domain" description="Prolyl 4-hydroxylase alpha subunit" evidence="6">
    <location>
        <begin position="8"/>
        <end position="177"/>
    </location>
</feature>
<keyword evidence="5" id="KW-0408">Iron</keyword>
<dbReference type="AlphaFoldDB" id="A0A558C268"/>
<dbReference type="InterPro" id="IPR044862">
    <property type="entry name" value="Pro_4_hyd_alph_FE2OG_OXY"/>
</dbReference>